<dbReference type="GO" id="GO:0008909">
    <property type="term" value="F:isochorismate synthase activity"/>
    <property type="evidence" value="ECO:0007669"/>
    <property type="project" value="InterPro"/>
</dbReference>
<comment type="caution">
    <text evidence="6">The sequence shown here is derived from an EMBL/GenBank/DDBJ whole genome shotgun (WGS) entry which is preliminary data.</text>
</comment>
<dbReference type="GO" id="GO:0016833">
    <property type="term" value="F:oxo-acid-lyase activity"/>
    <property type="evidence" value="ECO:0007669"/>
    <property type="project" value="InterPro"/>
</dbReference>
<name>A0A166ZP09_9GAMM</name>
<dbReference type="InterPro" id="IPR005801">
    <property type="entry name" value="ADC_synthase"/>
</dbReference>
<keyword evidence="2" id="KW-0479">Metal-binding</keyword>
<dbReference type="Gene3D" id="3.60.120.10">
    <property type="entry name" value="Anthranilate synthase"/>
    <property type="match status" value="1"/>
</dbReference>
<dbReference type="InterPro" id="IPR019996">
    <property type="entry name" value="Salicylate_synthase"/>
</dbReference>
<dbReference type="Proteomes" id="UP000076503">
    <property type="component" value="Unassembled WGS sequence"/>
</dbReference>
<evidence type="ECO:0000313" key="6">
    <source>
        <dbReference type="EMBL" id="KZN44515.1"/>
    </source>
</evidence>
<keyword evidence="4" id="KW-0456">Lyase</keyword>
<sequence length="493" mass="53997">MRSTTRKTLEAVSSCNQHKVKPGQLKGGDIVTNPEQAEHACKLHGEARQNEVCSGVFEHTFVLPKTEPLTVIEAIVKRYANEDYYVYENPASGQWQIALGMQAALVVTPTQVTQLHIDKPSLTEPLTQPISELARNFVKAHGGHGWHTFGQAAFEYAAHIRGVLGTEQASEKNWPLLSLMVPYSEITLNHQHVTIRTRDIATLGKLQTLLAKEKHALGEYGVSAIDTRGGQAAHQQAAEAVLDVIHSGRCEKVTLSRQVAVPKRINMLGTFVQSRPIHTPSRSFLVKFMGREAMGFSPELIVAVNGQTVLTEPVAGTRALHSAMADNAQLRRDLHSDPKEIVEHAISVREAVTEMSSFSHSVTVDKFMATLERGSVQHLGSEVSGTLSASKDAWHAFDELFPSITASGIPKAESIEAILHIETESRGLYSGAILMLDEHNFEACLVLRSAFQDADKSWIQAGCGMVGLSTPEREFIETIEKFAGIAPYVVCEQ</sequence>
<keyword evidence="3" id="KW-0460">Magnesium</keyword>
<dbReference type="PATRIC" id="fig|1365251.3.peg.5292"/>
<dbReference type="Pfam" id="PF00425">
    <property type="entry name" value="Chorismate_bind"/>
    <property type="match status" value="1"/>
</dbReference>
<dbReference type="EMBL" id="AUXZ01000141">
    <property type="protein sequence ID" value="KZN44515.1"/>
    <property type="molecule type" value="Genomic_DNA"/>
</dbReference>
<dbReference type="GO" id="GO:0000162">
    <property type="term" value="P:L-tryptophan biosynthetic process"/>
    <property type="evidence" value="ECO:0007669"/>
    <property type="project" value="TreeGrafter"/>
</dbReference>
<proteinExistence type="predicted"/>
<dbReference type="NCBIfam" id="TIGR03494">
    <property type="entry name" value="salicyl_syn"/>
    <property type="match status" value="1"/>
</dbReference>
<dbReference type="PANTHER" id="PTHR11236:SF48">
    <property type="entry name" value="ISOCHORISMATE SYNTHASE MENF"/>
    <property type="match status" value="1"/>
</dbReference>
<evidence type="ECO:0000256" key="4">
    <source>
        <dbReference type="ARBA" id="ARBA00023239"/>
    </source>
</evidence>
<reference evidence="6 7" key="1">
    <citation type="submission" date="2013-07" db="EMBL/GenBank/DDBJ databases">
        <title>Comparative Genomic and Metabolomic Analysis of Twelve Strains of Pseudoalteromonas luteoviolacea.</title>
        <authorList>
            <person name="Vynne N.G."/>
            <person name="Mansson M."/>
            <person name="Gram L."/>
        </authorList>
    </citation>
    <scope>NUCLEOTIDE SEQUENCE [LARGE SCALE GENOMIC DNA]</scope>
    <source>
        <strain evidence="6 7">H33</strain>
    </source>
</reference>
<evidence type="ECO:0000256" key="1">
    <source>
        <dbReference type="ARBA" id="ARBA00001946"/>
    </source>
</evidence>
<protein>
    <recommendedName>
        <fullName evidence="5">Chorismate-utilising enzyme C-terminal domain-containing protein</fullName>
    </recommendedName>
</protein>
<dbReference type="GO" id="GO:0046872">
    <property type="term" value="F:metal ion binding"/>
    <property type="evidence" value="ECO:0007669"/>
    <property type="project" value="UniProtKB-KW"/>
</dbReference>
<evidence type="ECO:0000313" key="7">
    <source>
        <dbReference type="Proteomes" id="UP000076503"/>
    </source>
</evidence>
<evidence type="ECO:0000256" key="3">
    <source>
        <dbReference type="ARBA" id="ARBA00022842"/>
    </source>
</evidence>
<accession>A0A166ZP09</accession>
<gene>
    <name evidence="6" type="ORF">N476_05825</name>
</gene>
<dbReference type="PANTHER" id="PTHR11236">
    <property type="entry name" value="AMINOBENZOATE/ANTHRANILATE SYNTHASE"/>
    <property type="match status" value="1"/>
</dbReference>
<evidence type="ECO:0000259" key="5">
    <source>
        <dbReference type="Pfam" id="PF00425"/>
    </source>
</evidence>
<dbReference type="InterPro" id="IPR019999">
    <property type="entry name" value="Anth_synth_I-like"/>
</dbReference>
<dbReference type="SUPFAM" id="SSF56322">
    <property type="entry name" value="ADC synthase"/>
    <property type="match status" value="1"/>
</dbReference>
<evidence type="ECO:0000256" key="2">
    <source>
        <dbReference type="ARBA" id="ARBA00022723"/>
    </source>
</evidence>
<dbReference type="AlphaFoldDB" id="A0A166ZP09"/>
<dbReference type="InterPro" id="IPR015890">
    <property type="entry name" value="Chorismate_C"/>
</dbReference>
<comment type="cofactor">
    <cofactor evidence="1">
        <name>Mg(2+)</name>
        <dbReference type="ChEBI" id="CHEBI:18420"/>
    </cofactor>
</comment>
<feature type="domain" description="Chorismate-utilising enzyme C-terminal" evidence="5">
    <location>
        <begin position="232"/>
        <end position="481"/>
    </location>
</feature>
<organism evidence="6 7">
    <name type="scientific">Pseudoalteromonas luteoviolacea H33</name>
    <dbReference type="NCBI Taxonomy" id="1365251"/>
    <lineage>
        <taxon>Bacteria</taxon>
        <taxon>Pseudomonadati</taxon>
        <taxon>Pseudomonadota</taxon>
        <taxon>Gammaproteobacteria</taxon>
        <taxon>Alteromonadales</taxon>
        <taxon>Pseudoalteromonadaceae</taxon>
        <taxon>Pseudoalteromonas</taxon>
    </lineage>
</organism>